<reference evidence="1" key="1">
    <citation type="submission" date="2021-01" db="EMBL/GenBank/DDBJ databases">
        <authorList>
            <consortium name="Genoscope - CEA"/>
            <person name="William W."/>
        </authorList>
    </citation>
    <scope>NUCLEOTIDE SEQUENCE</scope>
</reference>
<dbReference type="OMA" id="RRINTEY"/>
<dbReference type="EMBL" id="CAJJDM010000155">
    <property type="protein sequence ID" value="CAD8112222.1"/>
    <property type="molecule type" value="Genomic_DNA"/>
</dbReference>
<keyword evidence="2" id="KW-1185">Reference proteome</keyword>
<name>A0A8S1Q9C9_PARPR</name>
<protein>
    <submittedName>
        <fullName evidence="1">Uncharacterized protein</fullName>
    </submittedName>
</protein>
<dbReference type="AlphaFoldDB" id="A0A8S1Q9C9"/>
<gene>
    <name evidence="1" type="ORF">PPRIM_AZ9-3.1.T1500096</name>
</gene>
<sequence>MSANVTITAFFGMADDDFKDDVYDRYIRDLHRPRKTIYVPKPPSIVTKHLNVRRINTEY</sequence>
<evidence type="ECO:0000313" key="2">
    <source>
        <dbReference type="Proteomes" id="UP000688137"/>
    </source>
</evidence>
<comment type="caution">
    <text evidence="1">The sequence shown here is derived from an EMBL/GenBank/DDBJ whole genome shotgun (WGS) entry which is preliminary data.</text>
</comment>
<organism evidence="1 2">
    <name type="scientific">Paramecium primaurelia</name>
    <dbReference type="NCBI Taxonomy" id="5886"/>
    <lineage>
        <taxon>Eukaryota</taxon>
        <taxon>Sar</taxon>
        <taxon>Alveolata</taxon>
        <taxon>Ciliophora</taxon>
        <taxon>Intramacronucleata</taxon>
        <taxon>Oligohymenophorea</taxon>
        <taxon>Peniculida</taxon>
        <taxon>Parameciidae</taxon>
        <taxon>Paramecium</taxon>
    </lineage>
</organism>
<proteinExistence type="predicted"/>
<accession>A0A8S1Q9C9</accession>
<dbReference type="Proteomes" id="UP000688137">
    <property type="component" value="Unassembled WGS sequence"/>
</dbReference>
<evidence type="ECO:0000313" key="1">
    <source>
        <dbReference type="EMBL" id="CAD8112222.1"/>
    </source>
</evidence>